<proteinExistence type="predicted"/>
<dbReference type="Proteomes" id="UP001430544">
    <property type="component" value="Unassembled WGS sequence"/>
</dbReference>
<name>A0ABS8L5A5_9XANT</name>
<protein>
    <submittedName>
        <fullName evidence="1">Uncharacterized protein</fullName>
    </submittedName>
</protein>
<organism evidence="1 2">
    <name type="scientific">Xanthomonas vesicatoria</name>
    <dbReference type="NCBI Taxonomy" id="56460"/>
    <lineage>
        <taxon>Bacteria</taxon>
        <taxon>Pseudomonadati</taxon>
        <taxon>Pseudomonadota</taxon>
        <taxon>Gammaproteobacteria</taxon>
        <taxon>Lysobacterales</taxon>
        <taxon>Lysobacteraceae</taxon>
        <taxon>Xanthomonas</taxon>
    </lineage>
</organism>
<dbReference type="RefSeq" id="WP_155767398.1">
    <property type="nucleotide sequence ID" value="NZ_CP018468.1"/>
</dbReference>
<comment type="caution">
    <text evidence="1">The sequence shown here is derived from an EMBL/GenBank/DDBJ whole genome shotgun (WGS) entry which is preliminary data.</text>
</comment>
<evidence type="ECO:0000313" key="2">
    <source>
        <dbReference type="Proteomes" id="UP001430544"/>
    </source>
</evidence>
<dbReference type="EMBL" id="JAJIUN010000001">
    <property type="protein sequence ID" value="MCC8620437.1"/>
    <property type="molecule type" value="Genomic_DNA"/>
</dbReference>
<accession>A0ABS8L5A5</accession>
<evidence type="ECO:0000313" key="1">
    <source>
        <dbReference type="EMBL" id="MCC8620437.1"/>
    </source>
</evidence>
<reference evidence="1" key="1">
    <citation type="submission" date="2021-11" db="EMBL/GenBank/DDBJ databases">
        <title>Genome resources and taxonomic validation of 89 Xanthomonas strains.</title>
        <authorList>
            <person name="Tambong J.T."/>
        </authorList>
    </citation>
    <scope>NUCLEOTIDE SEQUENCE</scope>
    <source>
        <strain evidence="1">Bv 5-4A</strain>
    </source>
</reference>
<keyword evidence="2" id="KW-1185">Reference proteome</keyword>
<gene>
    <name evidence="1" type="ORF">LN473_00195</name>
</gene>
<sequence length="57" mass="6424">MKYRYIITNTMEGQMEGTSDEAVARELAESEDLYVVDVVAGRWLMPGGVEQEVKGRD</sequence>